<proteinExistence type="predicted"/>
<dbReference type="EMBL" id="GL453160">
    <property type="protein sequence ID" value="EFN76411.1"/>
    <property type="molecule type" value="Genomic_DNA"/>
</dbReference>
<evidence type="ECO:0008006" key="3">
    <source>
        <dbReference type="Google" id="ProtNLM"/>
    </source>
</evidence>
<dbReference type="InterPro" id="IPR036397">
    <property type="entry name" value="RNaseH_sf"/>
</dbReference>
<feature type="non-terminal residue" evidence="1">
    <location>
        <position position="49"/>
    </location>
</feature>
<reference evidence="1 2" key="1">
    <citation type="journal article" date="2010" name="Science">
        <title>Genomic comparison of the ants Camponotus floridanus and Harpegnathos saltator.</title>
        <authorList>
            <person name="Bonasio R."/>
            <person name="Zhang G."/>
            <person name="Ye C."/>
            <person name="Mutti N.S."/>
            <person name="Fang X."/>
            <person name="Qin N."/>
            <person name="Donahue G."/>
            <person name="Yang P."/>
            <person name="Li Q."/>
            <person name="Li C."/>
            <person name="Zhang P."/>
            <person name="Huang Z."/>
            <person name="Berger S.L."/>
            <person name="Reinberg D."/>
            <person name="Wang J."/>
            <person name="Liebig J."/>
        </authorList>
    </citation>
    <scope>NUCLEOTIDE SEQUENCE [LARGE SCALE GENOMIC DNA]</scope>
    <source>
        <strain evidence="1 2">R22 G/1</strain>
    </source>
</reference>
<evidence type="ECO:0000313" key="1">
    <source>
        <dbReference type="EMBL" id="EFN76411.1"/>
    </source>
</evidence>
<name>E2C6K9_HARSA</name>
<sequence>TALLIQQFLAKHNTVVMLQPSYSPDMAPHGDFFLFPKLKRTLKGQCFST</sequence>
<dbReference type="Gene3D" id="3.30.420.10">
    <property type="entry name" value="Ribonuclease H-like superfamily/Ribonuclease H"/>
    <property type="match status" value="1"/>
</dbReference>
<evidence type="ECO:0000313" key="2">
    <source>
        <dbReference type="Proteomes" id="UP000008237"/>
    </source>
</evidence>
<dbReference type="InParanoid" id="E2C6K9"/>
<accession>E2C6K9</accession>
<dbReference type="Proteomes" id="UP000008237">
    <property type="component" value="Unassembled WGS sequence"/>
</dbReference>
<keyword evidence="2" id="KW-1185">Reference proteome</keyword>
<dbReference type="AlphaFoldDB" id="E2C6K9"/>
<dbReference type="GO" id="GO:0003676">
    <property type="term" value="F:nucleic acid binding"/>
    <property type="evidence" value="ECO:0007669"/>
    <property type="project" value="InterPro"/>
</dbReference>
<feature type="non-terminal residue" evidence="1">
    <location>
        <position position="1"/>
    </location>
</feature>
<organism evidence="2">
    <name type="scientific">Harpegnathos saltator</name>
    <name type="common">Jerdon's jumping ant</name>
    <dbReference type="NCBI Taxonomy" id="610380"/>
    <lineage>
        <taxon>Eukaryota</taxon>
        <taxon>Metazoa</taxon>
        <taxon>Ecdysozoa</taxon>
        <taxon>Arthropoda</taxon>
        <taxon>Hexapoda</taxon>
        <taxon>Insecta</taxon>
        <taxon>Pterygota</taxon>
        <taxon>Neoptera</taxon>
        <taxon>Endopterygota</taxon>
        <taxon>Hymenoptera</taxon>
        <taxon>Apocrita</taxon>
        <taxon>Aculeata</taxon>
        <taxon>Formicoidea</taxon>
        <taxon>Formicidae</taxon>
        <taxon>Ponerinae</taxon>
        <taxon>Ponerini</taxon>
        <taxon>Harpegnathos</taxon>
    </lineage>
</organism>
<protein>
    <recommendedName>
        <fullName evidence="3">Histone-lysine N-methyltransferase SETMAR</fullName>
    </recommendedName>
</protein>
<gene>
    <name evidence="1" type="ORF">EAI_16048</name>
</gene>